<dbReference type="Gene3D" id="3.40.50.300">
    <property type="entry name" value="P-loop containing nucleotide triphosphate hydrolases"/>
    <property type="match status" value="1"/>
</dbReference>
<accession>A0A1I3YAY6</accession>
<evidence type="ECO:0000313" key="1">
    <source>
        <dbReference type="EMBL" id="SFK28972.1"/>
    </source>
</evidence>
<reference evidence="1 2" key="1">
    <citation type="submission" date="2016-10" db="EMBL/GenBank/DDBJ databases">
        <authorList>
            <person name="Varghese N."/>
            <person name="Submissions S."/>
        </authorList>
    </citation>
    <scope>NUCLEOTIDE SEQUENCE [LARGE SCALE GENOMIC DNA]</scope>
    <source>
        <strain evidence="1 2">DSM 21822</strain>
    </source>
</reference>
<dbReference type="Proteomes" id="UP000323300">
    <property type="component" value="Unassembled WGS sequence"/>
</dbReference>
<gene>
    <name evidence="1" type="ORF">SAMN04488498_104318</name>
</gene>
<evidence type="ECO:0008006" key="3">
    <source>
        <dbReference type="Google" id="ProtNLM"/>
    </source>
</evidence>
<keyword evidence="2" id="KW-1185">Reference proteome</keyword>
<organism evidence="1 2">
    <name type="scientific">Neomesorhizobium albiziae</name>
    <dbReference type="NCBI Taxonomy" id="335020"/>
    <lineage>
        <taxon>Bacteria</taxon>
        <taxon>Pseudomonadati</taxon>
        <taxon>Pseudomonadota</taxon>
        <taxon>Alphaproteobacteria</taxon>
        <taxon>Hyphomicrobiales</taxon>
        <taxon>Phyllobacteriaceae</taxon>
        <taxon>Neomesorhizobium</taxon>
    </lineage>
</organism>
<sequence length="188" mass="20341">MSHPPVIGLTGRRHVGKSTAADHLVGAYGFVRAHPFEGGKVAAMAYFMHVGATEDEACRMVYGDLRDKPSPYLPGAAFPRSFLEKFGHFMGVSMGADWTLGKEFDLAWRKHSGRPLVVESVVYEAPAIRAVGGMLVRIVRPGHSGPTGIRSDAAQAEIDVDATIVNDGNLDKLRCQIDRIAHMMVGGR</sequence>
<proteinExistence type="predicted"/>
<dbReference type="InterPro" id="IPR027417">
    <property type="entry name" value="P-loop_NTPase"/>
</dbReference>
<dbReference type="EMBL" id="FOSL01000004">
    <property type="protein sequence ID" value="SFK28972.1"/>
    <property type="molecule type" value="Genomic_DNA"/>
</dbReference>
<evidence type="ECO:0000313" key="2">
    <source>
        <dbReference type="Proteomes" id="UP000323300"/>
    </source>
</evidence>
<protein>
    <recommendedName>
        <fullName evidence="3">Deoxynucleotide monophosphate kinase</fullName>
    </recommendedName>
</protein>
<name>A0A1I3YAY6_9HYPH</name>
<dbReference type="AlphaFoldDB" id="A0A1I3YAY6"/>